<evidence type="ECO:0000313" key="6">
    <source>
        <dbReference type="EMBL" id="RGS40726.1"/>
    </source>
</evidence>
<dbReference type="PROSITE" id="PS50930">
    <property type="entry name" value="HTH_LYTTR"/>
    <property type="match status" value="1"/>
</dbReference>
<proteinExistence type="predicted"/>
<dbReference type="GO" id="GO:0000156">
    <property type="term" value="F:phosphorelay response regulator activity"/>
    <property type="evidence" value="ECO:0007669"/>
    <property type="project" value="InterPro"/>
</dbReference>
<evidence type="ECO:0000256" key="1">
    <source>
        <dbReference type="ARBA" id="ARBA00022490"/>
    </source>
</evidence>
<reference evidence="6 7" key="1">
    <citation type="submission" date="2018-08" db="EMBL/GenBank/DDBJ databases">
        <title>A genome reference for cultivated species of the human gut microbiota.</title>
        <authorList>
            <person name="Zou Y."/>
            <person name="Xue W."/>
            <person name="Luo G."/>
        </authorList>
    </citation>
    <scope>NUCLEOTIDE SEQUENCE [LARGE SCALE GENOMIC DNA]</scope>
    <source>
        <strain evidence="6 7">AF22-21</strain>
    </source>
</reference>
<dbReference type="EMBL" id="QRVK01000025">
    <property type="protein sequence ID" value="RGS40726.1"/>
    <property type="molecule type" value="Genomic_DNA"/>
</dbReference>
<feature type="domain" description="HTH LytTR-type" evidence="5">
    <location>
        <begin position="44"/>
        <end position="148"/>
    </location>
</feature>
<evidence type="ECO:0000313" key="7">
    <source>
        <dbReference type="Proteomes" id="UP000283295"/>
    </source>
</evidence>
<evidence type="ECO:0000256" key="3">
    <source>
        <dbReference type="ARBA" id="ARBA00023125"/>
    </source>
</evidence>
<dbReference type="Proteomes" id="UP000283295">
    <property type="component" value="Unassembled WGS sequence"/>
</dbReference>
<dbReference type="SMART" id="SM00850">
    <property type="entry name" value="LytTR"/>
    <property type="match status" value="1"/>
</dbReference>
<evidence type="ECO:0000256" key="4">
    <source>
        <dbReference type="ARBA" id="ARBA00023163"/>
    </source>
</evidence>
<gene>
    <name evidence="6" type="ORF">DWX94_09885</name>
</gene>
<name>A0A412IQP2_9FIRM</name>
<keyword evidence="3" id="KW-0238">DNA-binding</keyword>
<keyword evidence="4" id="KW-0804">Transcription</keyword>
<dbReference type="InterPro" id="IPR046947">
    <property type="entry name" value="LytR-like"/>
</dbReference>
<accession>A0A412IQP2</accession>
<organism evidence="6 7">
    <name type="scientific">Coprococcus eutactus</name>
    <dbReference type="NCBI Taxonomy" id="33043"/>
    <lineage>
        <taxon>Bacteria</taxon>
        <taxon>Bacillati</taxon>
        <taxon>Bacillota</taxon>
        <taxon>Clostridia</taxon>
        <taxon>Lachnospirales</taxon>
        <taxon>Lachnospiraceae</taxon>
        <taxon>Coprococcus</taxon>
    </lineage>
</organism>
<dbReference type="InterPro" id="IPR007492">
    <property type="entry name" value="LytTR_DNA-bd_dom"/>
</dbReference>
<keyword evidence="2" id="KW-0805">Transcription regulation</keyword>
<evidence type="ECO:0000256" key="2">
    <source>
        <dbReference type="ARBA" id="ARBA00023015"/>
    </source>
</evidence>
<protein>
    <submittedName>
        <fullName evidence="6">LytTR family transcriptional regulator</fullName>
    </submittedName>
</protein>
<dbReference type="AlphaFoldDB" id="A0A412IQP2"/>
<dbReference type="RefSeq" id="WP_022216054.1">
    <property type="nucleotide sequence ID" value="NZ_CABIWG010000001.1"/>
</dbReference>
<dbReference type="OrthoDB" id="3186525at2"/>
<sequence>MKLNINIDAEAKEPEIMITTAQMTEEVNRVVDFVSRLDDAPTIISGIREDKVALLDPDHIVKIYAEDSKVFTQTDNGTYQIRLRLYEAEERLDNSKFVRISNSEIVNLKKVKSLDLSFVGTICMELSNGTVSYVSRRYVSKIKKVLGL</sequence>
<keyword evidence="1" id="KW-0963">Cytoplasm</keyword>
<dbReference type="Pfam" id="PF04397">
    <property type="entry name" value="LytTR"/>
    <property type="match status" value="1"/>
</dbReference>
<dbReference type="PANTHER" id="PTHR37299">
    <property type="entry name" value="TRANSCRIPTIONAL REGULATOR-RELATED"/>
    <property type="match status" value="1"/>
</dbReference>
<dbReference type="Gene3D" id="2.40.50.1020">
    <property type="entry name" value="LytTr DNA-binding domain"/>
    <property type="match status" value="1"/>
</dbReference>
<evidence type="ECO:0000259" key="5">
    <source>
        <dbReference type="PROSITE" id="PS50930"/>
    </source>
</evidence>
<dbReference type="GO" id="GO:0003677">
    <property type="term" value="F:DNA binding"/>
    <property type="evidence" value="ECO:0007669"/>
    <property type="project" value="UniProtKB-KW"/>
</dbReference>
<comment type="caution">
    <text evidence="6">The sequence shown here is derived from an EMBL/GenBank/DDBJ whole genome shotgun (WGS) entry which is preliminary data.</text>
</comment>
<dbReference type="PANTHER" id="PTHR37299:SF2">
    <property type="entry name" value="HTH LYTTR-TYPE DOMAIN-CONTAINING PROTEIN"/>
    <property type="match status" value="1"/>
</dbReference>